<feature type="region of interest" description="Disordered" evidence="1">
    <location>
        <begin position="64"/>
        <end position="87"/>
    </location>
</feature>
<dbReference type="AlphaFoldDB" id="A0A927GZG4"/>
<dbReference type="Proteomes" id="UP000639396">
    <property type="component" value="Unassembled WGS sequence"/>
</dbReference>
<keyword evidence="3" id="KW-1185">Reference proteome</keyword>
<evidence type="ECO:0000313" key="2">
    <source>
        <dbReference type="EMBL" id="MBD2862067.1"/>
    </source>
</evidence>
<proteinExistence type="predicted"/>
<reference evidence="2" key="1">
    <citation type="submission" date="2020-09" db="EMBL/GenBank/DDBJ databases">
        <title>A novel bacterium of genus Paenibacillus, isolated from South China Sea.</title>
        <authorList>
            <person name="Huang H."/>
            <person name="Mo K."/>
            <person name="Hu Y."/>
        </authorList>
    </citation>
    <scope>NUCLEOTIDE SEQUENCE</scope>
    <source>
        <strain evidence="2">IB182363</strain>
    </source>
</reference>
<name>A0A927GZG4_9BACL</name>
<accession>A0A927GZG4</accession>
<comment type="caution">
    <text evidence="2">The sequence shown here is derived from an EMBL/GenBank/DDBJ whole genome shotgun (WGS) entry which is preliminary data.</text>
</comment>
<evidence type="ECO:0000256" key="1">
    <source>
        <dbReference type="SAM" id="MobiDB-lite"/>
    </source>
</evidence>
<dbReference type="EMBL" id="JACXJA010000008">
    <property type="protein sequence ID" value="MBD2862067.1"/>
    <property type="molecule type" value="Genomic_DNA"/>
</dbReference>
<evidence type="ECO:0000313" key="3">
    <source>
        <dbReference type="Proteomes" id="UP000639396"/>
    </source>
</evidence>
<protein>
    <submittedName>
        <fullName evidence="2">Uncharacterized protein</fullName>
    </submittedName>
</protein>
<gene>
    <name evidence="2" type="ORF">IDH45_08745</name>
</gene>
<dbReference type="RefSeq" id="WP_190926624.1">
    <property type="nucleotide sequence ID" value="NZ_JACXJA010000008.1"/>
</dbReference>
<organism evidence="2 3">
    <name type="scientific">Paenibacillus oceani</name>
    <dbReference type="NCBI Taxonomy" id="2772510"/>
    <lineage>
        <taxon>Bacteria</taxon>
        <taxon>Bacillati</taxon>
        <taxon>Bacillota</taxon>
        <taxon>Bacilli</taxon>
        <taxon>Bacillales</taxon>
        <taxon>Paenibacillaceae</taxon>
        <taxon>Paenibacillus</taxon>
    </lineage>
</organism>
<sequence length="87" mass="9689">MNEMGPNSGVFIGNNRAPLWGSFSKQQTAFSSDSGKATGNRTYFWDRDRVDFVAIGPFKTQKKRTKKSRTILRKGGNVRSKSGTSKL</sequence>